<dbReference type="EMBL" id="JADNRY010000009">
    <property type="protein sequence ID" value="KAF9075412.1"/>
    <property type="molecule type" value="Genomic_DNA"/>
</dbReference>
<proteinExistence type="predicted"/>
<feature type="chain" id="PRO_5040252646" description="Secreted protein" evidence="2">
    <location>
        <begin position="19"/>
        <end position="63"/>
    </location>
</feature>
<evidence type="ECO:0000256" key="2">
    <source>
        <dbReference type="SAM" id="SignalP"/>
    </source>
</evidence>
<keyword evidence="1" id="KW-0812">Transmembrane</keyword>
<dbReference type="AlphaFoldDB" id="A0A9P5Q6C6"/>
<evidence type="ECO:0000256" key="1">
    <source>
        <dbReference type="SAM" id="Phobius"/>
    </source>
</evidence>
<evidence type="ECO:0008006" key="5">
    <source>
        <dbReference type="Google" id="ProtNLM"/>
    </source>
</evidence>
<name>A0A9P5Q6C6_9AGAR</name>
<accession>A0A9P5Q6C6</accession>
<gene>
    <name evidence="3" type="ORF">BDP27DRAFT_1314965</name>
</gene>
<keyword evidence="4" id="KW-1185">Reference proteome</keyword>
<evidence type="ECO:0000313" key="4">
    <source>
        <dbReference type="Proteomes" id="UP000772434"/>
    </source>
</evidence>
<evidence type="ECO:0000313" key="3">
    <source>
        <dbReference type="EMBL" id="KAF9075412.1"/>
    </source>
</evidence>
<dbReference type="Proteomes" id="UP000772434">
    <property type="component" value="Unassembled WGS sequence"/>
</dbReference>
<feature type="transmembrane region" description="Helical" evidence="1">
    <location>
        <begin position="34"/>
        <end position="51"/>
    </location>
</feature>
<feature type="signal peptide" evidence="2">
    <location>
        <begin position="1"/>
        <end position="18"/>
    </location>
</feature>
<organism evidence="3 4">
    <name type="scientific">Rhodocollybia butyracea</name>
    <dbReference type="NCBI Taxonomy" id="206335"/>
    <lineage>
        <taxon>Eukaryota</taxon>
        <taxon>Fungi</taxon>
        <taxon>Dikarya</taxon>
        <taxon>Basidiomycota</taxon>
        <taxon>Agaricomycotina</taxon>
        <taxon>Agaricomycetes</taxon>
        <taxon>Agaricomycetidae</taxon>
        <taxon>Agaricales</taxon>
        <taxon>Marasmiineae</taxon>
        <taxon>Omphalotaceae</taxon>
        <taxon>Rhodocollybia</taxon>
    </lineage>
</organism>
<keyword evidence="2" id="KW-0732">Signal</keyword>
<sequence length="63" mass="7209">MRFVNFIVVLYLSCATLAAPIRVWHRQMSTHPSPVGILTAKIIYSVISFTMRTEEKESRKLAV</sequence>
<comment type="caution">
    <text evidence="3">The sequence shown here is derived from an EMBL/GenBank/DDBJ whole genome shotgun (WGS) entry which is preliminary data.</text>
</comment>
<protein>
    <recommendedName>
        <fullName evidence="5">Secreted protein</fullName>
    </recommendedName>
</protein>
<keyword evidence="1" id="KW-1133">Transmembrane helix</keyword>
<keyword evidence="1" id="KW-0472">Membrane</keyword>
<reference evidence="3" key="1">
    <citation type="submission" date="2020-11" db="EMBL/GenBank/DDBJ databases">
        <authorList>
            <consortium name="DOE Joint Genome Institute"/>
            <person name="Ahrendt S."/>
            <person name="Riley R."/>
            <person name="Andreopoulos W."/>
            <person name="Labutti K."/>
            <person name="Pangilinan J."/>
            <person name="Ruiz-Duenas F.J."/>
            <person name="Barrasa J.M."/>
            <person name="Sanchez-Garcia M."/>
            <person name="Camarero S."/>
            <person name="Miyauchi S."/>
            <person name="Serrano A."/>
            <person name="Linde D."/>
            <person name="Babiker R."/>
            <person name="Drula E."/>
            <person name="Ayuso-Fernandez I."/>
            <person name="Pacheco R."/>
            <person name="Padilla G."/>
            <person name="Ferreira P."/>
            <person name="Barriuso J."/>
            <person name="Kellner H."/>
            <person name="Castanera R."/>
            <person name="Alfaro M."/>
            <person name="Ramirez L."/>
            <person name="Pisabarro A.G."/>
            <person name="Kuo A."/>
            <person name="Tritt A."/>
            <person name="Lipzen A."/>
            <person name="He G."/>
            <person name="Yan M."/>
            <person name="Ng V."/>
            <person name="Cullen D."/>
            <person name="Martin F."/>
            <person name="Rosso M.-N."/>
            <person name="Henrissat B."/>
            <person name="Hibbett D."/>
            <person name="Martinez A.T."/>
            <person name="Grigoriev I.V."/>
        </authorList>
    </citation>
    <scope>NUCLEOTIDE SEQUENCE</scope>
    <source>
        <strain evidence="3">AH 40177</strain>
    </source>
</reference>